<dbReference type="InterPro" id="IPR027463">
    <property type="entry name" value="AcrB_DN_DC_subdom"/>
</dbReference>
<feature type="transmembrane region" description="Helical" evidence="7">
    <location>
        <begin position="470"/>
        <end position="491"/>
    </location>
</feature>
<comment type="subcellular location">
    <subcellularLocation>
        <location evidence="1">Cell membrane</location>
        <topology evidence="1">Multi-pass membrane protein</topology>
    </subcellularLocation>
</comment>
<dbReference type="NCBIfam" id="TIGR00914">
    <property type="entry name" value="2A0601"/>
    <property type="match status" value="1"/>
</dbReference>
<feature type="transmembrane region" description="Helical" evidence="7">
    <location>
        <begin position="363"/>
        <end position="383"/>
    </location>
</feature>
<dbReference type="EMBL" id="UOGA01000227">
    <property type="protein sequence ID" value="VAX22645.1"/>
    <property type="molecule type" value="Genomic_DNA"/>
</dbReference>
<feature type="transmembrane region" description="Helical" evidence="7">
    <location>
        <begin position="867"/>
        <end position="886"/>
    </location>
</feature>
<gene>
    <name evidence="8" type="ORF">MNBD_NITROSPINAE04-1892</name>
</gene>
<keyword evidence="3" id="KW-1003">Cell membrane</keyword>
<organism evidence="8">
    <name type="scientific">hydrothermal vent metagenome</name>
    <dbReference type="NCBI Taxonomy" id="652676"/>
    <lineage>
        <taxon>unclassified sequences</taxon>
        <taxon>metagenomes</taxon>
        <taxon>ecological metagenomes</taxon>
    </lineage>
</organism>
<evidence type="ECO:0000256" key="1">
    <source>
        <dbReference type="ARBA" id="ARBA00004651"/>
    </source>
</evidence>
<feature type="transmembrane region" description="Helical" evidence="7">
    <location>
        <begin position="441"/>
        <end position="458"/>
    </location>
</feature>
<dbReference type="Gene3D" id="3.30.2090.10">
    <property type="entry name" value="Multidrug efflux transporter AcrB TolC docking domain, DN and DC subdomains"/>
    <property type="match status" value="2"/>
</dbReference>
<dbReference type="PANTHER" id="PTHR32063:SF24">
    <property type="entry name" value="CATION EFFLUX SYSTEM (ACRB_ACRD_ACRF FAMILY)"/>
    <property type="match status" value="1"/>
</dbReference>
<feature type="transmembrane region" description="Helical" evidence="7">
    <location>
        <begin position="12"/>
        <end position="30"/>
    </location>
</feature>
<feature type="transmembrane region" description="Helical" evidence="7">
    <location>
        <begin position="996"/>
        <end position="1019"/>
    </location>
</feature>
<keyword evidence="5 7" id="KW-1133">Transmembrane helix</keyword>
<dbReference type="PRINTS" id="PR00702">
    <property type="entry name" value="ACRIFLAVINRP"/>
</dbReference>
<keyword evidence="6 7" id="KW-0472">Membrane</keyword>
<dbReference type="InterPro" id="IPR001036">
    <property type="entry name" value="Acrflvin-R"/>
</dbReference>
<dbReference type="GO" id="GO:0005886">
    <property type="term" value="C:plasma membrane"/>
    <property type="evidence" value="ECO:0007669"/>
    <property type="project" value="UniProtKB-SubCell"/>
</dbReference>
<name>A0A3B1CU69_9ZZZZ</name>
<keyword evidence="2" id="KW-0813">Transport</keyword>
<protein>
    <submittedName>
        <fullName evidence="8">Cobalt-zinc-cadmium resistance protein CzcA Cation efflux system protein CusA</fullName>
    </submittedName>
</protein>
<dbReference type="GO" id="GO:0008324">
    <property type="term" value="F:monoatomic cation transmembrane transporter activity"/>
    <property type="evidence" value="ECO:0007669"/>
    <property type="project" value="InterPro"/>
</dbReference>
<dbReference type="AlphaFoldDB" id="A0A3B1CU69"/>
<feature type="transmembrane region" description="Helical" evidence="7">
    <location>
        <begin position="389"/>
        <end position="410"/>
    </location>
</feature>
<dbReference type="PANTHER" id="PTHR32063">
    <property type="match status" value="1"/>
</dbReference>
<feature type="transmembrane region" description="Helical" evidence="7">
    <location>
        <begin position="892"/>
        <end position="912"/>
    </location>
</feature>
<dbReference type="SUPFAM" id="SSF82866">
    <property type="entry name" value="Multidrug efflux transporter AcrB transmembrane domain"/>
    <property type="match status" value="2"/>
</dbReference>
<dbReference type="Pfam" id="PF00873">
    <property type="entry name" value="ACR_tran"/>
    <property type="match status" value="1"/>
</dbReference>
<feature type="transmembrane region" description="Helical" evidence="7">
    <location>
        <begin position="924"/>
        <end position="943"/>
    </location>
</feature>
<dbReference type="SUPFAM" id="SSF82693">
    <property type="entry name" value="Multidrug efflux transporter AcrB pore domain, PN1, PN2, PC1 and PC2 subdomains"/>
    <property type="match status" value="3"/>
</dbReference>
<dbReference type="GO" id="GO:0042910">
    <property type="term" value="F:xenobiotic transmembrane transporter activity"/>
    <property type="evidence" value="ECO:0007669"/>
    <property type="project" value="TreeGrafter"/>
</dbReference>
<sequence>MQRIINFVLSNRLLVIVLSLMVMVAGYYGYTKLPIDAFPDVSPNLVQIFTETEGLAPEEVEKYVTYPVETAMNGLPGVAKIRSVSNFGLSVVNVYFEDGMDIYFARQLVNERLQEARGAIPPGFGDPGMGPISTGMGLVLFYYLEDETGKYSMTELRTIQDWIVKFHLQTVPGVTEILGIGGWEKQFHAVVDPNALLRYGVTLEDVLDRIRENNLNVGAQFIEKNHEEFIVRSVGLASSVDDLRNIIIKTEDGTPVFLRDIADIQIGGAIRRGVQTMNGIGEVVSGMVIKLFGTNSSTVIGKVEEKLAEINKILPEGVRIVPYYEQKALVEACVNTVKDALMQGIVLVIVILMVFFGAFRPSLVVAISIPFSVLFAMGGMYIFDISANLMSFGGLAIAIGMMVDGSVVIVENVERMLRKADPSESRVHVVARACIEVGRPIVFAVSIIIIVFLPLFTLQGVEGKTFRPLAYTIALAMLGSLLFSVIVAPILSQLLMRKPGNGKTEAREVFLVRWLKWLYEPMARFFVRYRSVAVGIALALVALGALIFPRLGSEFTPTLQEGTLVLRLTMAPSIALTESTKVTLRVERRLMKVPEITGVVSRIGRGEVGAHTDPVNSAEMYILLKPKDEWRYPSDQEKLEAAIREELGEVPGVLTNFTQPIAMTVDELLEGVRAELAIKLFGDDLQILKEKADEIVRAVSQVKGAADVQADQISGAPQLLIKVDRQAISRYGLNISDVQSVIRTAIGGEKAGQIFEGIRRFDILVRYAAPYRETAEAIREIRVQTPDGVVVPLTQLVSMQEIIGPRQITREKNQRFITVQLNVTGRDIGSFVEEAKTVIDEKVSLPPGYLLTWGGQFRLQQEANKRLAVVIPVTLAIVFLLLFFSFNSLKNSFLILLNIPLALVGGVVALWISGQNLSVPASVGFIALFGIALENGMVLVTYLNQLLRDGVPIDEASVKGAVMRMRPVLMTALTTALGLIPLLFSDGTGSEVQRPLATVVIGGLVTSTMLTLLVIPAIYKWFAIDPQDETLSK</sequence>
<keyword evidence="4 7" id="KW-0812">Transmembrane</keyword>
<feature type="transmembrane region" description="Helical" evidence="7">
    <location>
        <begin position="340"/>
        <end position="356"/>
    </location>
</feature>
<evidence type="ECO:0000256" key="7">
    <source>
        <dbReference type="SAM" id="Phobius"/>
    </source>
</evidence>
<feature type="transmembrane region" description="Helical" evidence="7">
    <location>
        <begin position="532"/>
        <end position="552"/>
    </location>
</feature>
<feature type="transmembrane region" description="Helical" evidence="7">
    <location>
        <begin position="963"/>
        <end position="984"/>
    </location>
</feature>
<accession>A0A3B1CU69</accession>
<dbReference type="Gene3D" id="1.20.1640.10">
    <property type="entry name" value="Multidrug efflux transporter AcrB transmembrane domain"/>
    <property type="match status" value="2"/>
</dbReference>
<evidence type="ECO:0000256" key="5">
    <source>
        <dbReference type="ARBA" id="ARBA00022989"/>
    </source>
</evidence>
<dbReference type="Gene3D" id="3.30.70.1440">
    <property type="entry name" value="Multidrug efflux transporter AcrB pore domain"/>
    <property type="match status" value="1"/>
</dbReference>
<proteinExistence type="predicted"/>
<dbReference type="Gene3D" id="3.30.70.1320">
    <property type="entry name" value="Multidrug efflux transporter AcrB pore domain like"/>
    <property type="match status" value="1"/>
</dbReference>
<dbReference type="Gene3D" id="3.30.70.1430">
    <property type="entry name" value="Multidrug efflux transporter AcrB pore domain"/>
    <property type="match status" value="2"/>
</dbReference>
<reference evidence="8" key="1">
    <citation type="submission" date="2018-06" db="EMBL/GenBank/DDBJ databases">
        <authorList>
            <person name="Zhirakovskaya E."/>
        </authorList>
    </citation>
    <scope>NUCLEOTIDE SEQUENCE</scope>
</reference>
<evidence type="ECO:0000313" key="8">
    <source>
        <dbReference type="EMBL" id="VAX22645.1"/>
    </source>
</evidence>
<dbReference type="InterPro" id="IPR004763">
    <property type="entry name" value="CusA-like"/>
</dbReference>
<dbReference type="SUPFAM" id="SSF82714">
    <property type="entry name" value="Multidrug efflux transporter AcrB TolC docking domain, DN and DC subdomains"/>
    <property type="match status" value="2"/>
</dbReference>
<evidence type="ECO:0000256" key="2">
    <source>
        <dbReference type="ARBA" id="ARBA00022448"/>
    </source>
</evidence>
<evidence type="ECO:0000256" key="4">
    <source>
        <dbReference type="ARBA" id="ARBA00022692"/>
    </source>
</evidence>
<evidence type="ECO:0000256" key="3">
    <source>
        <dbReference type="ARBA" id="ARBA00022475"/>
    </source>
</evidence>
<evidence type="ECO:0000256" key="6">
    <source>
        <dbReference type="ARBA" id="ARBA00023136"/>
    </source>
</evidence>